<gene>
    <name evidence="2" type="ORF">C8N29_1256</name>
</gene>
<dbReference type="InterPro" id="IPR041657">
    <property type="entry name" value="HTH_17"/>
</dbReference>
<reference evidence="2 3" key="1">
    <citation type="submission" date="2018-04" db="EMBL/GenBank/DDBJ databases">
        <title>Genomic Encyclopedia of Archaeal and Bacterial Type Strains, Phase II (KMG-II): from individual species to whole genera.</title>
        <authorList>
            <person name="Goeker M."/>
        </authorList>
    </citation>
    <scope>NUCLEOTIDE SEQUENCE [LARGE SCALE GENOMIC DNA]</scope>
    <source>
        <strain evidence="2 3">DSM 5822</strain>
    </source>
</reference>
<dbReference type="Proteomes" id="UP000244223">
    <property type="component" value="Unassembled WGS sequence"/>
</dbReference>
<evidence type="ECO:0000259" key="1">
    <source>
        <dbReference type="Pfam" id="PF12728"/>
    </source>
</evidence>
<dbReference type="InterPro" id="IPR009061">
    <property type="entry name" value="DNA-bd_dom_put_sf"/>
</dbReference>
<evidence type="ECO:0000313" key="3">
    <source>
        <dbReference type="Proteomes" id="UP000244223"/>
    </source>
</evidence>
<sequence length="104" mass="11561">MQSVTLAKSTPNYAISLESSKQNPRGLTMPSTDKVTPIRGNDLTLVDNKQAAQILQINEKTLTNWRSSGKSPKYVKVGRCIRYRLSDLTAWIEANSRNHTGEVA</sequence>
<organism evidence="2 3">
    <name type="scientific">Agitococcus lubricus</name>
    <dbReference type="NCBI Taxonomy" id="1077255"/>
    <lineage>
        <taxon>Bacteria</taxon>
        <taxon>Pseudomonadati</taxon>
        <taxon>Pseudomonadota</taxon>
        <taxon>Gammaproteobacteria</taxon>
        <taxon>Moraxellales</taxon>
        <taxon>Moraxellaceae</taxon>
        <taxon>Agitococcus</taxon>
    </lineage>
</organism>
<comment type="caution">
    <text evidence="2">The sequence shown here is derived from an EMBL/GenBank/DDBJ whole genome shotgun (WGS) entry which is preliminary data.</text>
</comment>
<dbReference type="SUPFAM" id="SSF46955">
    <property type="entry name" value="Putative DNA-binding domain"/>
    <property type="match status" value="1"/>
</dbReference>
<accession>A0A2T5IT75</accession>
<protein>
    <submittedName>
        <fullName evidence="2">Helix-turn-helix protein</fullName>
    </submittedName>
</protein>
<dbReference type="InterPro" id="IPR036388">
    <property type="entry name" value="WH-like_DNA-bd_sf"/>
</dbReference>
<dbReference type="Pfam" id="PF12728">
    <property type="entry name" value="HTH_17"/>
    <property type="match status" value="1"/>
</dbReference>
<dbReference type="Gene3D" id="1.10.10.10">
    <property type="entry name" value="Winged helix-like DNA-binding domain superfamily/Winged helix DNA-binding domain"/>
    <property type="match status" value="1"/>
</dbReference>
<proteinExistence type="predicted"/>
<evidence type="ECO:0000313" key="2">
    <source>
        <dbReference type="EMBL" id="PTQ87061.1"/>
    </source>
</evidence>
<feature type="domain" description="Helix-turn-helix" evidence="1">
    <location>
        <begin position="47"/>
        <end position="96"/>
    </location>
</feature>
<keyword evidence="3" id="KW-1185">Reference proteome</keyword>
<dbReference type="AlphaFoldDB" id="A0A2T5IT75"/>
<dbReference type="EMBL" id="QAON01000025">
    <property type="protein sequence ID" value="PTQ87061.1"/>
    <property type="molecule type" value="Genomic_DNA"/>
</dbReference>
<name>A0A2T5IT75_9GAMM</name>